<organism evidence="1 2">
    <name type="scientific">Sporolactobacillus inulinus</name>
    <dbReference type="NCBI Taxonomy" id="2078"/>
    <lineage>
        <taxon>Bacteria</taxon>
        <taxon>Bacillati</taxon>
        <taxon>Bacillota</taxon>
        <taxon>Bacilli</taxon>
        <taxon>Bacillales</taxon>
        <taxon>Sporolactobacillaceae</taxon>
        <taxon>Sporolactobacillus</taxon>
    </lineage>
</organism>
<accession>A0A4Y1ZC29</accession>
<dbReference type="EMBL" id="BEXB01000014">
    <property type="protein sequence ID" value="GAY76491.1"/>
    <property type="molecule type" value="Genomic_DNA"/>
</dbReference>
<comment type="caution">
    <text evidence="1">The sequence shown here is derived from an EMBL/GenBank/DDBJ whole genome shotgun (WGS) entry which is preliminary data.</text>
</comment>
<name>A0A4Y1ZC29_9BACL</name>
<dbReference type="AlphaFoldDB" id="A0A4Y1ZC29"/>
<proteinExistence type="predicted"/>
<evidence type="ECO:0000313" key="1">
    <source>
        <dbReference type="EMBL" id="GAY76491.1"/>
    </source>
</evidence>
<dbReference type="Proteomes" id="UP000319716">
    <property type="component" value="Unassembled WGS sequence"/>
</dbReference>
<protein>
    <submittedName>
        <fullName evidence="1">Uncharacterized protein</fullName>
    </submittedName>
</protein>
<gene>
    <name evidence="1" type="ORF">NBRC111894_2045</name>
</gene>
<reference evidence="1 2" key="1">
    <citation type="submission" date="2017-11" db="EMBL/GenBank/DDBJ databases">
        <title>Draft Genome Sequence of Sporolactobacillus inulinus NBRC 111894 Isolated from Koso, a Japanese Sugar-Vegetable Fermented Beverage.</title>
        <authorList>
            <person name="Chiou T.Y."/>
            <person name="Oshima K."/>
            <person name="Suda W."/>
            <person name="Hattori M."/>
            <person name="Takahashi T."/>
        </authorList>
    </citation>
    <scope>NUCLEOTIDE SEQUENCE [LARGE SCALE GENOMIC DNA]</scope>
    <source>
        <strain evidence="1 2">NBRC111894</strain>
    </source>
</reference>
<sequence>MRLSFITLCTHAGTHQQGAIPRAPEYLRFDSWSRHWPIGLKMGQNPILSFPVKKTLA</sequence>
<evidence type="ECO:0000313" key="2">
    <source>
        <dbReference type="Proteomes" id="UP000319716"/>
    </source>
</evidence>